<keyword evidence="4" id="KW-0542">Nucleomorph</keyword>
<dbReference type="InterPro" id="IPR018273">
    <property type="entry name" value="Ribosomal_eS17_CS"/>
</dbReference>
<accession>J7GAL3</accession>
<protein>
    <submittedName>
        <fullName evidence="4">40S ribosomal protein S17</fullName>
    </submittedName>
</protein>
<dbReference type="FunFam" id="1.10.60.20:FF:000001">
    <property type="entry name" value="40S ribosomal protein S17"/>
    <property type="match status" value="1"/>
</dbReference>
<evidence type="ECO:0000313" key="5">
    <source>
        <dbReference type="Proteomes" id="UP000243348"/>
    </source>
</evidence>
<evidence type="ECO:0000256" key="2">
    <source>
        <dbReference type="ARBA" id="ARBA00022980"/>
    </source>
</evidence>
<dbReference type="GO" id="GO:0003735">
    <property type="term" value="F:structural constituent of ribosome"/>
    <property type="evidence" value="ECO:0007669"/>
    <property type="project" value="InterPro"/>
</dbReference>
<dbReference type="NCBIfam" id="NF002242">
    <property type="entry name" value="PRK01151.1"/>
    <property type="match status" value="1"/>
</dbReference>
<dbReference type="PROSITE" id="PS00712">
    <property type="entry name" value="RIBOSOMAL_S17E"/>
    <property type="match status" value="1"/>
</dbReference>
<geneLocation type="nucleomorph" evidence="4"/>
<organism evidence="4 5">
    <name type="scientific">Chroomonas mesostigmatica CCMP1168</name>
    <dbReference type="NCBI Taxonomy" id="1195612"/>
    <lineage>
        <taxon>Eukaryota</taxon>
        <taxon>Cryptophyceae</taxon>
        <taxon>Pyrenomonadales</taxon>
        <taxon>Chroomonadaceae</taxon>
        <taxon>Chroomonas</taxon>
    </lineage>
</organism>
<evidence type="ECO:0000313" key="4">
    <source>
        <dbReference type="EMBL" id="AFP65515.1"/>
    </source>
</evidence>
<dbReference type="GO" id="GO:1990904">
    <property type="term" value="C:ribonucleoprotein complex"/>
    <property type="evidence" value="ECO:0007669"/>
    <property type="project" value="UniProtKB-KW"/>
</dbReference>
<dbReference type="InterPro" id="IPR036401">
    <property type="entry name" value="Ribosomal_eS17_sf"/>
</dbReference>
<sequence length="112" mass="12928">MGRVKTKTIKRSARFLLEKYYYSLTLDFQVNKKLCDEVALIPSKSLRNKIAGYVTHLTKRIYKGTAKGISLKLQEEEKDSTIEPKISQMIKTTEKLETDVETKALIYKVILN</sequence>
<dbReference type="InterPro" id="IPR001210">
    <property type="entry name" value="Ribosomal_eS17"/>
</dbReference>
<reference evidence="4 5" key="1">
    <citation type="journal article" date="2012" name="Genome Biol. Evol.">
        <title>Nucleomorph genome sequence of the cryptophyte alga Chroomonas mesostigmatica CCMP1168 reveals lineage-specific gene loss and genome complexity.</title>
        <authorList>
            <person name="Moore C.E."/>
            <person name="Curtis B."/>
            <person name="Mills T."/>
            <person name="Tanifuji G."/>
            <person name="Archibald J.M."/>
        </authorList>
    </citation>
    <scope>NUCLEOTIDE SEQUENCE [LARGE SCALE GENOMIC DNA]</scope>
    <source>
        <strain evidence="4 5">CCMP1168</strain>
    </source>
</reference>
<dbReference type="PANTHER" id="PTHR10732">
    <property type="entry name" value="40S RIBOSOMAL PROTEIN S17"/>
    <property type="match status" value="1"/>
</dbReference>
<dbReference type="HAMAP" id="MF_00511">
    <property type="entry name" value="Ribosomal_eS17"/>
    <property type="match status" value="1"/>
</dbReference>
<dbReference type="Gene3D" id="1.10.60.20">
    <property type="entry name" value="Ribosomal protein S17e-like"/>
    <property type="match status" value="1"/>
</dbReference>
<dbReference type="Pfam" id="PF00833">
    <property type="entry name" value="Ribosomal_S17e"/>
    <property type="match status" value="1"/>
</dbReference>
<keyword evidence="3" id="KW-0687">Ribonucleoprotein</keyword>
<comment type="similarity">
    <text evidence="1">Belongs to the eukaryotic ribosomal protein eS17 family.</text>
</comment>
<keyword evidence="2 4" id="KW-0689">Ribosomal protein</keyword>
<dbReference type="GO" id="GO:0005840">
    <property type="term" value="C:ribosome"/>
    <property type="evidence" value="ECO:0007669"/>
    <property type="project" value="UniProtKB-KW"/>
</dbReference>
<proteinExistence type="inferred from homology"/>
<dbReference type="GO" id="GO:0005829">
    <property type="term" value="C:cytosol"/>
    <property type="evidence" value="ECO:0007669"/>
    <property type="project" value="UniProtKB-ARBA"/>
</dbReference>
<evidence type="ECO:0000256" key="1">
    <source>
        <dbReference type="ARBA" id="ARBA00010444"/>
    </source>
</evidence>
<name>J7GAL3_9CRYP</name>
<dbReference type="Proteomes" id="UP000243348">
    <property type="component" value="Nucleomorph 2"/>
</dbReference>
<dbReference type="PANTHER" id="PTHR10732:SF0">
    <property type="entry name" value="40S RIBOSOMAL PROTEIN S17"/>
    <property type="match status" value="1"/>
</dbReference>
<dbReference type="GO" id="GO:0006412">
    <property type="term" value="P:translation"/>
    <property type="evidence" value="ECO:0007669"/>
    <property type="project" value="InterPro"/>
</dbReference>
<dbReference type="SUPFAM" id="SSF116820">
    <property type="entry name" value="Rps17e-like"/>
    <property type="match status" value="1"/>
</dbReference>
<dbReference type="EMBL" id="CP003681">
    <property type="protein sequence ID" value="AFP65515.1"/>
    <property type="molecule type" value="Genomic_DNA"/>
</dbReference>
<evidence type="ECO:0000256" key="3">
    <source>
        <dbReference type="ARBA" id="ARBA00023274"/>
    </source>
</evidence>
<gene>
    <name evidence="4" type="primary">rps17</name>
    <name evidence="4" type="ORF">CMESO_348</name>
</gene>
<dbReference type="AlphaFoldDB" id="J7GAL3"/>